<name>A0ABW7C9F1_9CYAN</name>
<evidence type="ECO:0000256" key="3">
    <source>
        <dbReference type="ARBA" id="ARBA00018569"/>
    </source>
</evidence>
<dbReference type="Gene3D" id="3.40.50.720">
    <property type="entry name" value="NAD(P)-binding Rossmann-like Domain"/>
    <property type="match status" value="1"/>
</dbReference>
<comment type="similarity">
    <text evidence="2">Belongs to the NAD(P)-dependent epimerase/dehydratase family.</text>
</comment>
<dbReference type="EMBL" id="JAZAQF010000050">
    <property type="protein sequence ID" value="MFG3817671.1"/>
    <property type="molecule type" value="Genomic_DNA"/>
</dbReference>
<evidence type="ECO:0000256" key="5">
    <source>
        <dbReference type="ARBA" id="ARBA00033067"/>
    </source>
</evidence>
<dbReference type="RefSeq" id="WP_393012155.1">
    <property type="nucleotide sequence ID" value="NZ_JAZAQF010000050.1"/>
</dbReference>
<proteinExistence type="inferred from homology"/>
<feature type="domain" description="NAD-dependent epimerase/dehydratase" evidence="6">
    <location>
        <begin position="3"/>
        <end position="218"/>
    </location>
</feature>
<dbReference type="Pfam" id="PF01370">
    <property type="entry name" value="Epimerase"/>
    <property type="match status" value="1"/>
</dbReference>
<sequence>MRILILGGTTFLGRHLVDAAVARGHEVTILTRGRRNPEPFPAVERLVGDRLTDDLAALSDRTWDSAIDTSAIVPRAARYTAARLQNAVGHYVYLSSISVYEDFGLPGITENDPLRSPLLDDQASIETGDDYGSLKAGCERLLTETFGDRLLIARPSLIVGPYDPTDRFTYWVRRLAQGGDVLAPSPPEQWVQLIDARDLAAWLIKTCETQRSGVYNVGTAEKSLTLDKVLDECARVTRSDALIDWVHEDFLLEAGVAPWTELPLWIPSKEAPMRGFTSMDTRRATAAGLKCRPLAGTVRDLWSWDRSRQADLKAGLAPEREQQLLAQWRVNQARWL</sequence>
<evidence type="ECO:0000256" key="1">
    <source>
        <dbReference type="ARBA" id="ARBA00004947"/>
    </source>
</evidence>
<dbReference type="PANTHER" id="PTHR43725">
    <property type="entry name" value="UDP-GLUCOSE 4-EPIMERASE"/>
    <property type="match status" value="1"/>
</dbReference>
<evidence type="ECO:0000313" key="8">
    <source>
        <dbReference type="Proteomes" id="UP001604335"/>
    </source>
</evidence>
<comment type="pathway">
    <text evidence="1">Carbohydrate metabolism; galactose metabolism.</text>
</comment>
<evidence type="ECO:0000256" key="4">
    <source>
        <dbReference type="ARBA" id="ARBA00031367"/>
    </source>
</evidence>
<evidence type="ECO:0000259" key="6">
    <source>
        <dbReference type="Pfam" id="PF01370"/>
    </source>
</evidence>
<keyword evidence="8" id="KW-1185">Reference proteome</keyword>
<protein>
    <recommendedName>
        <fullName evidence="3">UDP-glucose 4-epimerase</fullName>
    </recommendedName>
    <alternativeName>
        <fullName evidence="5">Galactowaldenase</fullName>
    </alternativeName>
    <alternativeName>
        <fullName evidence="4">UDP-galactose 4-epimerase</fullName>
    </alternativeName>
</protein>
<accession>A0ABW7C9F1</accession>
<dbReference type="SUPFAM" id="SSF51735">
    <property type="entry name" value="NAD(P)-binding Rossmann-fold domains"/>
    <property type="match status" value="1"/>
</dbReference>
<dbReference type="PANTHER" id="PTHR43725:SF32">
    <property type="entry name" value="NAD-DEPENDENT EPIMERASE_DEHYDRATASE DOMAIN-CONTAINING PROTEIN"/>
    <property type="match status" value="1"/>
</dbReference>
<evidence type="ECO:0000256" key="2">
    <source>
        <dbReference type="ARBA" id="ARBA00007637"/>
    </source>
</evidence>
<dbReference type="InterPro" id="IPR001509">
    <property type="entry name" value="Epimerase_deHydtase"/>
</dbReference>
<evidence type="ECO:0000313" key="7">
    <source>
        <dbReference type="EMBL" id="MFG3817671.1"/>
    </source>
</evidence>
<organism evidence="7 8">
    <name type="scientific">Limnothrix redekei LRLZ20PSL1</name>
    <dbReference type="NCBI Taxonomy" id="3112953"/>
    <lineage>
        <taxon>Bacteria</taxon>
        <taxon>Bacillati</taxon>
        <taxon>Cyanobacteriota</taxon>
        <taxon>Cyanophyceae</taxon>
        <taxon>Pseudanabaenales</taxon>
        <taxon>Pseudanabaenaceae</taxon>
        <taxon>Limnothrix</taxon>
    </lineage>
</organism>
<reference evidence="8" key="1">
    <citation type="journal article" date="2024" name="Algal Res.">
        <title>Biochemical, toxicological and genomic investigation of a high-biomass producing Limnothrix strain isolated from Italian shallow drinking water reservoir.</title>
        <authorList>
            <person name="Simonazzi M."/>
            <person name="Shishido T.K."/>
            <person name="Delbaje E."/>
            <person name="Wahlsten M."/>
            <person name="Fewer D.P."/>
            <person name="Sivonen K."/>
            <person name="Pezzolesi L."/>
            <person name="Pistocchi R."/>
        </authorList>
    </citation>
    <scope>NUCLEOTIDE SEQUENCE [LARGE SCALE GENOMIC DNA]</scope>
    <source>
        <strain evidence="8">LRLZ20PSL1</strain>
    </source>
</reference>
<dbReference type="Proteomes" id="UP001604335">
    <property type="component" value="Unassembled WGS sequence"/>
</dbReference>
<comment type="caution">
    <text evidence="7">The sequence shown here is derived from an EMBL/GenBank/DDBJ whole genome shotgun (WGS) entry which is preliminary data.</text>
</comment>
<gene>
    <name evidence="7" type="ORF">VPK24_08475</name>
</gene>
<dbReference type="InterPro" id="IPR036291">
    <property type="entry name" value="NAD(P)-bd_dom_sf"/>
</dbReference>